<feature type="region of interest" description="Disordered" evidence="1">
    <location>
        <begin position="17"/>
        <end position="57"/>
    </location>
</feature>
<reference evidence="2" key="1">
    <citation type="submission" date="2022-03" db="EMBL/GenBank/DDBJ databases">
        <authorList>
            <person name="Martin H S."/>
        </authorList>
    </citation>
    <scope>NUCLEOTIDE SEQUENCE</scope>
</reference>
<proteinExistence type="predicted"/>
<gene>
    <name evidence="2" type="ORF">IPOD504_LOCUS16680</name>
</gene>
<evidence type="ECO:0000313" key="2">
    <source>
        <dbReference type="EMBL" id="CAH2075310.1"/>
    </source>
</evidence>
<feature type="compositionally biased region" description="Gly residues" evidence="1">
    <location>
        <begin position="23"/>
        <end position="35"/>
    </location>
</feature>
<name>A0ABN8J3N0_9NEOP</name>
<accession>A0ABN8J3N0</accession>
<protein>
    <submittedName>
        <fullName evidence="2">Uncharacterized protein</fullName>
    </submittedName>
</protein>
<dbReference type="EMBL" id="OW152820">
    <property type="protein sequence ID" value="CAH2075310.1"/>
    <property type="molecule type" value="Genomic_DNA"/>
</dbReference>
<keyword evidence="3" id="KW-1185">Reference proteome</keyword>
<evidence type="ECO:0000313" key="3">
    <source>
        <dbReference type="Proteomes" id="UP000837857"/>
    </source>
</evidence>
<evidence type="ECO:0000256" key="1">
    <source>
        <dbReference type="SAM" id="MobiDB-lite"/>
    </source>
</evidence>
<feature type="non-terminal residue" evidence="2">
    <location>
        <position position="95"/>
    </location>
</feature>
<organism evidence="2 3">
    <name type="scientific">Iphiclides podalirius</name>
    <name type="common">scarce swallowtail</name>
    <dbReference type="NCBI Taxonomy" id="110791"/>
    <lineage>
        <taxon>Eukaryota</taxon>
        <taxon>Metazoa</taxon>
        <taxon>Ecdysozoa</taxon>
        <taxon>Arthropoda</taxon>
        <taxon>Hexapoda</taxon>
        <taxon>Insecta</taxon>
        <taxon>Pterygota</taxon>
        <taxon>Neoptera</taxon>
        <taxon>Endopterygota</taxon>
        <taxon>Lepidoptera</taxon>
        <taxon>Glossata</taxon>
        <taxon>Ditrysia</taxon>
        <taxon>Papilionoidea</taxon>
        <taxon>Papilionidae</taxon>
        <taxon>Papilioninae</taxon>
        <taxon>Iphiclides</taxon>
    </lineage>
</organism>
<dbReference type="Proteomes" id="UP000837857">
    <property type="component" value="Chromosome 8"/>
</dbReference>
<sequence length="95" mass="9738">MKNEARINVYVWADSSASTSRVHGGGLSKGEGGGQSRSTGGPPPDAIDCPHSAQPPPLNILTGTLTPASPLACNFAQGLRNTSNLVAFYAGVYPL</sequence>